<dbReference type="RefSeq" id="WP_154575678.1">
    <property type="nucleotide sequence ID" value="NZ_VUMO01000002.1"/>
</dbReference>
<dbReference type="InterPro" id="IPR036390">
    <property type="entry name" value="WH_DNA-bd_sf"/>
</dbReference>
<sequence>MKWHIDAKQPIYLQLIRQIERAILSGEYAPGEKLPPVRELAADASVNPNTMQRALGQLEQVGLVYAKRTLGRFVTEDAELIASLKEKVAREMIADFLRRMREMGITSEEAAEMIRSYGAASEIEREEYHHE</sequence>
<accession>A0A7X2NF06</accession>
<evidence type="ECO:0000256" key="2">
    <source>
        <dbReference type="ARBA" id="ARBA00023125"/>
    </source>
</evidence>
<evidence type="ECO:0000313" key="6">
    <source>
        <dbReference type="Proteomes" id="UP000461754"/>
    </source>
</evidence>
<gene>
    <name evidence="5" type="ORF">FYJ52_02480</name>
</gene>
<name>A0A7X2NF06_9FIRM</name>
<dbReference type="Proteomes" id="UP000461754">
    <property type="component" value="Unassembled WGS sequence"/>
</dbReference>
<dbReference type="EMBL" id="VUMO01000002">
    <property type="protein sequence ID" value="MSS19278.1"/>
    <property type="molecule type" value="Genomic_DNA"/>
</dbReference>
<keyword evidence="6" id="KW-1185">Reference proteome</keyword>
<dbReference type="SMART" id="SM00345">
    <property type="entry name" value="HTH_GNTR"/>
    <property type="match status" value="1"/>
</dbReference>
<evidence type="ECO:0000256" key="1">
    <source>
        <dbReference type="ARBA" id="ARBA00023015"/>
    </source>
</evidence>
<reference evidence="5 6" key="1">
    <citation type="submission" date="2019-08" db="EMBL/GenBank/DDBJ databases">
        <title>In-depth cultivation of the pig gut microbiome towards novel bacterial diversity and tailored functional studies.</title>
        <authorList>
            <person name="Wylensek D."/>
            <person name="Hitch T.C.A."/>
            <person name="Clavel T."/>
        </authorList>
    </citation>
    <scope>NUCLEOTIDE SEQUENCE [LARGE SCALE GENOMIC DNA]</scope>
    <source>
        <strain evidence="5 6">RF-744-FAT-4</strain>
    </source>
</reference>
<dbReference type="PANTHER" id="PTHR38445">
    <property type="entry name" value="HTH-TYPE TRANSCRIPTIONAL REPRESSOR YTRA"/>
    <property type="match status" value="1"/>
</dbReference>
<dbReference type="InterPro" id="IPR000524">
    <property type="entry name" value="Tscrpt_reg_HTH_GntR"/>
</dbReference>
<dbReference type="PROSITE" id="PS50949">
    <property type="entry name" value="HTH_GNTR"/>
    <property type="match status" value="1"/>
</dbReference>
<evidence type="ECO:0000259" key="4">
    <source>
        <dbReference type="PROSITE" id="PS50949"/>
    </source>
</evidence>
<dbReference type="GO" id="GO:0003677">
    <property type="term" value="F:DNA binding"/>
    <property type="evidence" value="ECO:0007669"/>
    <property type="project" value="UniProtKB-KW"/>
</dbReference>
<keyword evidence="3" id="KW-0804">Transcription</keyword>
<feature type="domain" description="HTH gntR-type" evidence="4">
    <location>
        <begin position="9"/>
        <end position="77"/>
    </location>
</feature>
<dbReference type="AlphaFoldDB" id="A0A7X2NF06"/>
<dbReference type="Gene3D" id="1.10.10.10">
    <property type="entry name" value="Winged helix-like DNA-binding domain superfamily/Winged helix DNA-binding domain"/>
    <property type="match status" value="1"/>
</dbReference>
<dbReference type="InterPro" id="IPR036388">
    <property type="entry name" value="WH-like_DNA-bd_sf"/>
</dbReference>
<keyword evidence="1" id="KW-0805">Transcription regulation</keyword>
<dbReference type="CDD" id="cd07377">
    <property type="entry name" value="WHTH_GntR"/>
    <property type="match status" value="1"/>
</dbReference>
<dbReference type="Pfam" id="PF00392">
    <property type="entry name" value="GntR"/>
    <property type="match status" value="1"/>
</dbReference>
<dbReference type="SUPFAM" id="SSF46785">
    <property type="entry name" value="Winged helix' DNA-binding domain"/>
    <property type="match status" value="1"/>
</dbReference>
<evidence type="ECO:0000256" key="3">
    <source>
        <dbReference type="ARBA" id="ARBA00023163"/>
    </source>
</evidence>
<evidence type="ECO:0000313" key="5">
    <source>
        <dbReference type="EMBL" id="MSS19278.1"/>
    </source>
</evidence>
<dbReference type="PANTHER" id="PTHR38445:SF6">
    <property type="entry name" value="GNTR-FAMILY TRANSCRIPTIONAL REGULATOR"/>
    <property type="match status" value="1"/>
</dbReference>
<proteinExistence type="predicted"/>
<protein>
    <submittedName>
        <fullName evidence="5">GntR family transcriptional regulator</fullName>
    </submittedName>
</protein>
<comment type="caution">
    <text evidence="5">The sequence shown here is derived from an EMBL/GenBank/DDBJ whole genome shotgun (WGS) entry which is preliminary data.</text>
</comment>
<dbReference type="GO" id="GO:0003700">
    <property type="term" value="F:DNA-binding transcription factor activity"/>
    <property type="evidence" value="ECO:0007669"/>
    <property type="project" value="InterPro"/>
</dbReference>
<organism evidence="5 6">
    <name type="scientific">Pseudoramibacter porci</name>
    <dbReference type="NCBI Taxonomy" id="2606631"/>
    <lineage>
        <taxon>Bacteria</taxon>
        <taxon>Bacillati</taxon>
        <taxon>Bacillota</taxon>
        <taxon>Clostridia</taxon>
        <taxon>Eubacteriales</taxon>
        <taxon>Eubacteriaceae</taxon>
        <taxon>Pseudoramibacter</taxon>
    </lineage>
</organism>
<keyword evidence="2" id="KW-0238">DNA-binding</keyword>